<evidence type="ECO:0000313" key="3">
    <source>
        <dbReference type="EMBL" id="MBL0392069.1"/>
    </source>
</evidence>
<evidence type="ECO:0000313" key="4">
    <source>
        <dbReference type="Proteomes" id="UP000599109"/>
    </source>
</evidence>
<feature type="chain" id="PRO_5038103064" evidence="1">
    <location>
        <begin position="28"/>
        <end position="206"/>
    </location>
</feature>
<dbReference type="PROSITE" id="PS51257">
    <property type="entry name" value="PROKAR_LIPOPROTEIN"/>
    <property type="match status" value="1"/>
</dbReference>
<evidence type="ECO:0000256" key="1">
    <source>
        <dbReference type="SAM" id="SignalP"/>
    </source>
</evidence>
<protein>
    <submittedName>
        <fullName evidence="3">Membrane integrity-associated transporter subunit PqiC</fullName>
    </submittedName>
</protein>
<organism evidence="3 4">
    <name type="scientific">Ramlibacter monticola</name>
    <dbReference type="NCBI Taxonomy" id="1926872"/>
    <lineage>
        <taxon>Bacteria</taxon>
        <taxon>Pseudomonadati</taxon>
        <taxon>Pseudomonadota</taxon>
        <taxon>Betaproteobacteria</taxon>
        <taxon>Burkholderiales</taxon>
        <taxon>Comamonadaceae</taxon>
        <taxon>Ramlibacter</taxon>
    </lineage>
</organism>
<evidence type="ECO:0000259" key="2">
    <source>
        <dbReference type="Pfam" id="PF03886"/>
    </source>
</evidence>
<proteinExistence type="predicted"/>
<feature type="signal peptide" evidence="1">
    <location>
        <begin position="1"/>
        <end position="27"/>
    </location>
</feature>
<dbReference type="InterPro" id="IPR005586">
    <property type="entry name" value="ABC_trans_aux"/>
</dbReference>
<dbReference type="AlphaFoldDB" id="A0A936Z0Y1"/>
<dbReference type="EMBL" id="JAEQNE010000002">
    <property type="protein sequence ID" value="MBL0392069.1"/>
    <property type="molecule type" value="Genomic_DNA"/>
</dbReference>
<sequence>MRRRTLLPSIALLLAGCSALPSKPARPALYDFGPEPSAASATAPARPALVLPEVETSGILETPALLYRLGYDDPNELRPYAYARWSAPPGQLLRQRLRDVLGRDRPVLDASAAAALARRGGSPPPVLRVELEEFSQLFESPTASQGVLRLRCTLLENTGGGERLVAQRRFSVQRPATSADAPGGVRALAAATDAAAEDIAAWLQQR</sequence>
<dbReference type="Proteomes" id="UP000599109">
    <property type="component" value="Unassembled WGS sequence"/>
</dbReference>
<dbReference type="RefSeq" id="WP_201674653.1">
    <property type="nucleotide sequence ID" value="NZ_JAEQNE010000002.1"/>
</dbReference>
<feature type="domain" description="ABC-type transport auxiliary lipoprotein component" evidence="2">
    <location>
        <begin position="31"/>
        <end position="200"/>
    </location>
</feature>
<accession>A0A936Z0Y1</accession>
<comment type="caution">
    <text evidence="3">The sequence shown here is derived from an EMBL/GenBank/DDBJ whole genome shotgun (WGS) entry which is preliminary data.</text>
</comment>
<keyword evidence="4" id="KW-1185">Reference proteome</keyword>
<gene>
    <name evidence="3" type="ORF">JJ685_13085</name>
</gene>
<name>A0A936Z0Y1_9BURK</name>
<dbReference type="Gene3D" id="3.40.50.10610">
    <property type="entry name" value="ABC-type transport auxiliary lipoprotein component"/>
    <property type="match status" value="1"/>
</dbReference>
<dbReference type="Pfam" id="PF03886">
    <property type="entry name" value="ABC_trans_aux"/>
    <property type="match status" value="1"/>
</dbReference>
<keyword evidence="1" id="KW-0732">Signal</keyword>
<reference evidence="3 4" key="1">
    <citation type="journal article" date="2017" name="Int. J. Syst. Evol. Microbiol.">
        <title>Ramlibacter monticola sp. nov., isolated from forest soil.</title>
        <authorList>
            <person name="Chaudhary D.K."/>
            <person name="Kim J."/>
        </authorList>
    </citation>
    <scope>NUCLEOTIDE SEQUENCE [LARGE SCALE GENOMIC DNA]</scope>
    <source>
        <strain evidence="3 4">KACC 19175</strain>
    </source>
</reference>
<dbReference type="SUPFAM" id="SSF159594">
    <property type="entry name" value="XCC0632-like"/>
    <property type="match status" value="1"/>
</dbReference>